<dbReference type="PIRSF" id="PIRSF009320">
    <property type="entry name" value="Nuc_binding_HP_1000"/>
    <property type="match status" value="1"/>
</dbReference>
<dbReference type="CDD" id="cd02042">
    <property type="entry name" value="ParAB_family"/>
    <property type="match status" value="1"/>
</dbReference>
<evidence type="ECO:0000259" key="1">
    <source>
        <dbReference type="Pfam" id="PF01656"/>
    </source>
</evidence>
<dbReference type="PANTHER" id="PTHR13696:SF96">
    <property type="entry name" value="COBQ_COBB_MIND_PARA NUCLEOTIDE BINDING DOMAIN-CONTAINING PROTEIN"/>
    <property type="match status" value="1"/>
</dbReference>
<evidence type="ECO:0000313" key="2">
    <source>
        <dbReference type="EMBL" id="QYR53137.1"/>
    </source>
</evidence>
<dbReference type="Pfam" id="PF01656">
    <property type="entry name" value="CbiA"/>
    <property type="match status" value="1"/>
</dbReference>
<sequence>MKSILVASSKGGVGKTTVVTNLAAQAAVAGLNTVIVDADPQQSSTHWAQRRAGLDSAVLPIDGTRKQWAKHVPDDAQRIIIDTPAGATRSSLDGFLDEAQVVIVPVGPSALDIEPTVHFLNEIHKHPRVKKGQLPIGLVVNRVKPWTQATQQAVELLKSWNVPVIAQMRDSQAYVMLAGLGRGLHDYHSAQIREHQADWAPLINWTQRARG</sequence>
<dbReference type="InterPro" id="IPR002586">
    <property type="entry name" value="CobQ/CobB/MinD/ParA_Nub-bd_dom"/>
</dbReference>
<dbReference type="InterPro" id="IPR027417">
    <property type="entry name" value="P-loop_NTPase"/>
</dbReference>
<accession>A0ABX8WQN6</accession>
<dbReference type="SUPFAM" id="SSF52540">
    <property type="entry name" value="P-loop containing nucleoside triphosphate hydrolases"/>
    <property type="match status" value="1"/>
</dbReference>
<evidence type="ECO:0000313" key="3">
    <source>
        <dbReference type="Proteomes" id="UP000824755"/>
    </source>
</evidence>
<dbReference type="Gene3D" id="3.40.50.300">
    <property type="entry name" value="P-loop containing nucleotide triphosphate hydrolases"/>
    <property type="match status" value="1"/>
</dbReference>
<keyword evidence="3" id="KW-1185">Reference proteome</keyword>
<dbReference type="RefSeq" id="WP_220379955.1">
    <property type="nucleotide sequence ID" value="NZ_CP080544.1"/>
</dbReference>
<dbReference type="EMBL" id="CP080544">
    <property type="protein sequence ID" value="QYR53137.1"/>
    <property type="molecule type" value="Genomic_DNA"/>
</dbReference>
<dbReference type="Proteomes" id="UP000824755">
    <property type="component" value="Chromosome"/>
</dbReference>
<protein>
    <submittedName>
        <fullName evidence="2">ParA family protein</fullName>
    </submittedName>
</protein>
<gene>
    <name evidence="2" type="ORF">H8L67_01025</name>
</gene>
<name>A0ABX8WQN6_9GAMM</name>
<proteinExistence type="predicted"/>
<dbReference type="InterPro" id="IPR050678">
    <property type="entry name" value="DNA_Partitioning_ATPase"/>
</dbReference>
<organism evidence="2 3">
    <name type="scientific">Lysobacter soyae</name>
    <dbReference type="NCBI Taxonomy" id="2764185"/>
    <lineage>
        <taxon>Bacteria</taxon>
        <taxon>Pseudomonadati</taxon>
        <taxon>Pseudomonadota</taxon>
        <taxon>Gammaproteobacteria</taxon>
        <taxon>Lysobacterales</taxon>
        <taxon>Lysobacteraceae</taxon>
        <taxon>Lysobacter</taxon>
    </lineage>
</organism>
<feature type="domain" description="CobQ/CobB/MinD/ParA nucleotide binding" evidence="1">
    <location>
        <begin position="4"/>
        <end position="174"/>
    </location>
</feature>
<dbReference type="PANTHER" id="PTHR13696">
    <property type="entry name" value="P-LOOP CONTAINING NUCLEOSIDE TRIPHOSPHATE HYDROLASE"/>
    <property type="match status" value="1"/>
</dbReference>
<reference evidence="2 3" key="1">
    <citation type="submission" date="2021-08" db="EMBL/GenBank/DDBJ databases">
        <title>Lysobacter sp. strain CJ11 Genome sequencing and assembly.</title>
        <authorList>
            <person name="Kim I."/>
        </authorList>
    </citation>
    <scope>NUCLEOTIDE SEQUENCE [LARGE SCALE GENOMIC DNA]</scope>
    <source>
        <strain evidence="2 3">CJ11</strain>
    </source>
</reference>